<dbReference type="InterPro" id="IPR047687">
    <property type="entry name" value="OMA_tautomer-like"/>
</dbReference>
<dbReference type="InterPro" id="IPR007400">
    <property type="entry name" value="PrpF-like"/>
</dbReference>
<organism evidence="3 4">
    <name type="scientific">Phenylobacterium terrae</name>
    <dbReference type="NCBI Taxonomy" id="2665495"/>
    <lineage>
        <taxon>Bacteria</taxon>
        <taxon>Pseudomonadati</taxon>
        <taxon>Pseudomonadota</taxon>
        <taxon>Alphaproteobacteria</taxon>
        <taxon>Caulobacterales</taxon>
        <taxon>Caulobacteraceae</taxon>
        <taxon>Phenylobacterium</taxon>
    </lineage>
</organism>
<keyword evidence="2 3" id="KW-0413">Isomerase</keyword>
<dbReference type="SUPFAM" id="SSF54506">
    <property type="entry name" value="Diaminopimelate epimerase-like"/>
    <property type="match status" value="2"/>
</dbReference>
<protein>
    <submittedName>
        <fullName evidence="3">4-oxalomesaconate tautomerase</fullName>
        <ecNumber evidence="3">5.3.2.8</ecNumber>
    </submittedName>
</protein>
<comment type="caution">
    <text evidence="3">The sequence shown here is derived from an EMBL/GenBank/DDBJ whole genome shotgun (WGS) entry which is preliminary data.</text>
</comment>
<comment type="similarity">
    <text evidence="1">Belongs to the PrpF family.</text>
</comment>
<dbReference type="Pfam" id="PF04303">
    <property type="entry name" value="PrpF"/>
    <property type="match status" value="1"/>
</dbReference>
<dbReference type="NCBIfam" id="NF033377">
    <property type="entry name" value="OMA_tautomer"/>
    <property type="match status" value="1"/>
</dbReference>
<name>A0ABW4N9T3_9CAUL</name>
<accession>A0ABW4N9T3</accession>
<evidence type="ECO:0000256" key="1">
    <source>
        <dbReference type="ARBA" id="ARBA00007673"/>
    </source>
</evidence>
<sequence>MDRREGDETEGALTMTQTAIPCTVMRGGTSKGLYFRRDDLPADEAVRDAVLLAAMGSPDPRQIDGMGGAHPLTSKIAVVGPPTHPDADVDYLFLQAVVDEARIDAGQNCGNLLAGVGHFAIEEGMVPARDGTTEVRINMLNTASLAVASIQTPGGRVRYDGEARIDGVPGTAAPVPIDFLDVAGSSCGALLPTGNARDVVEGVEVTCIDNGMPVVVMRAADFGKSGYESPEALEADAALKAKVEAIRLKVGPMMNLGDVAKKTVPKMCLVAPAQHGGAVATRNFIPHRVHEAIGVFGAVSVATACVTPGSVAAEVAGIADPAGSKELDIEHPTGFFTVAMDVEIVAGAVRVRRSALLRTARRLMRGEVYVPASVWGGR</sequence>
<dbReference type="Proteomes" id="UP001597237">
    <property type="component" value="Unassembled WGS sequence"/>
</dbReference>
<reference evidence="4" key="1">
    <citation type="journal article" date="2019" name="Int. J. Syst. Evol. Microbiol.">
        <title>The Global Catalogue of Microorganisms (GCM) 10K type strain sequencing project: providing services to taxonomists for standard genome sequencing and annotation.</title>
        <authorList>
            <consortium name="The Broad Institute Genomics Platform"/>
            <consortium name="The Broad Institute Genome Sequencing Center for Infectious Disease"/>
            <person name="Wu L."/>
            <person name="Ma J."/>
        </authorList>
    </citation>
    <scope>NUCLEOTIDE SEQUENCE [LARGE SCALE GENOMIC DNA]</scope>
    <source>
        <strain evidence="4">DFY28</strain>
    </source>
</reference>
<dbReference type="EMBL" id="JBHUEY010000006">
    <property type="protein sequence ID" value="MFD1785465.1"/>
    <property type="molecule type" value="Genomic_DNA"/>
</dbReference>
<evidence type="ECO:0000313" key="3">
    <source>
        <dbReference type="EMBL" id="MFD1785465.1"/>
    </source>
</evidence>
<proteinExistence type="inferred from homology"/>
<dbReference type="PANTHER" id="PTHR43709:SF3">
    <property type="entry name" value="ISOMERASE YBHH-RELATED"/>
    <property type="match status" value="1"/>
</dbReference>
<keyword evidence="4" id="KW-1185">Reference proteome</keyword>
<dbReference type="PANTHER" id="PTHR43709">
    <property type="entry name" value="ACONITATE ISOMERASE-RELATED"/>
    <property type="match status" value="1"/>
</dbReference>
<dbReference type="Gene3D" id="3.10.310.10">
    <property type="entry name" value="Diaminopimelate Epimerase, Chain A, domain 1"/>
    <property type="match status" value="2"/>
</dbReference>
<dbReference type="EC" id="5.3.2.8" evidence="3"/>
<dbReference type="RefSeq" id="WP_377281527.1">
    <property type="nucleotide sequence ID" value="NZ_JBHRSI010000004.1"/>
</dbReference>
<dbReference type="GO" id="GO:0016853">
    <property type="term" value="F:isomerase activity"/>
    <property type="evidence" value="ECO:0007669"/>
    <property type="project" value="UniProtKB-KW"/>
</dbReference>
<evidence type="ECO:0000313" key="4">
    <source>
        <dbReference type="Proteomes" id="UP001597237"/>
    </source>
</evidence>
<gene>
    <name evidence="3" type="ORF">ACFSC0_18845</name>
</gene>
<evidence type="ECO:0000256" key="2">
    <source>
        <dbReference type="ARBA" id="ARBA00023235"/>
    </source>
</evidence>